<dbReference type="Gene3D" id="3.40.50.1820">
    <property type="entry name" value="alpha/beta hydrolase"/>
    <property type="match status" value="1"/>
</dbReference>
<keyword evidence="2" id="KW-1185">Reference proteome</keyword>
<dbReference type="PANTHER" id="PTHR37946">
    <property type="entry name" value="SLL1969 PROTEIN"/>
    <property type="match status" value="1"/>
</dbReference>
<dbReference type="InterPro" id="IPR029058">
    <property type="entry name" value="AB_hydrolase_fold"/>
</dbReference>
<dbReference type="SUPFAM" id="SSF53474">
    <property type="entry name" value="alpha/beta-Hydrolases"/>
    <property type="match status" value="1"/>
</dbReference>
<dbReference type="OrthoDB" id="274145at2"/>
<accession>A0A5C6DH95</accession>
<evidence type="ECO:0008006" key="3">
    <source>
        <dbReference type="Google" id="ProtNLM"/>
    </source>
</evidence>
<proteinExistence type="predicted"/>
<dbReference type="AlphaFoldDB" id="A0A5C6DH95"/>
<comment type="caution">
    <text evidence="1">The sequence shown here is derived from an EMBL/GenBank/DDBJ whole genome shotgun (WGS) entry which is preliminary data.</text>
</comment>
<protein>
    <recommendedName>
        <fullName evidence="3">Alpha/beta hydrolase family protein</fullName>
    </recommendedName>
</protein>
<gene>
    <name evidence="1" type="ORF">Poly41_37140</name>
</gene>
<dbReference type="RefSeq" id="WP_146528022.1">
    <property type="nucleotide sequence ID" value="NZ_SJPV01000006.1"/>
</dbReference>
<dbReference type="EMBL" id="SJPV01000006">
    <property type="protein sequence ID" value="TWU35962.1"/>
    <property type="molecule type" value="Genomic_DNA"/>
</dbReference>
<evidence type="ECO:0000313" key="2">
    <source>
        <dbReference type="Proteomes" id="UP000319143"/>
    </source>
</evidence>
<dbReference type="Proteomes" id="UP000319143">
    <property type="component" value="Unassembled WGS sequence"/>
</dbReference>
<sequence length="189" mass="21447">MIDQIVLVPGFFEPRLLMQPLRYSLRKTSLRTQIWRDRWAFRSLDRSIDRLRLEISAANRSERGTIAIVTHSFGDWVARQAIAEAKNHRVTHLVSIAPIMNASPVAKGLRAIGCGLIPEVPVMASATRASENSDVGPGIRRLILWANLDVWIRPPKVVEHAQTRSLWATHLSIILQPNVHRAVRDFLDR</sequence>
<organism evidence="1 2">
    <name type="scientific">Novipirellula artificiosorum</name>
    <dbReference type="NCBI Taxonomy" id="2528016"/>
    <lineage>
        <taxon>Bacteria</taxon>
        <taxon>Pseudomonadati</taxon>
        <taxon>Planctomycetota</taxon>
        <taxon>Planctomycetia</taxon>
        <taxon>Pirellulales</taxon>
        <taxon>Pirellulaceae</taxon>
        <taxon>Novipirellula</taxon>
    </lineage>
</organism>
<name>A0A5C6DH95_9BACT</name>
<evidence type="ECO:0000313" key="1">
    <source>
        <dbReference type="EMBL" id="TWU35962.1"/>
    </source>
</evidence>
<dbReference type="PANTHER" id="PTHR37946:SF1">
    <property type="entry name" value="SLL1969 PROTEIN"/>
    <property type="match status" value="1"/>
</dbReference>
<reference evidence="1 2" key="1">
    <citation type="submission" date="2019-02" db="EMBL/GenBank/DDBJ databases">
        <title>Deep-cultivation of Planctomycetes and their phenomic and genomic characterization uncovers novel biology.</title>
        <authorList>
            <person name="Wiegand S."/>
            <person name="Jogler M."/>
            <person name="Boedeker C."/>
            <person name="Pinto D."/>
            <person name="Vollmers J."/>
            <person name="Rivas-Marin E."/>
            <person name="Kohn T."/>
            <person name="Peeters S.H."/>
            <person name="Heuer A."/>
            <person name="Rast P."/>
            <person name="Oberbeckmann S."/>
            <person name="Bunk B."/>
            <person name="Jeske O."/>
            <person name="Meyerdierks A."/>
            <person name="Storesund J.E."/>
            <person name="Kallscheuer N."/>
            <person name="Luecker S."/>
            <person name="Lage O.M."/>
            <person name="Pohl T."/>
            <person name="Merkel B.J."/>
            <person name="Hornburger P."/>
            <person name="Mueller R.-W."/>
            <person name="Bruemmer F."/>
            <person name="Labrenz M."/>
            <person name="Spormann A.M."/>
            <person name="Op Den Camp H."/>
            <person name="Overmann J."/>
            <person name="Amann R."/>
            <person name="Jetten M.S.M."/>
            <person name="Mascher T."/>
            <person name="Medema M.H."/>
            <person name="Devos D.P."/>
            <person name="Kaster A.-K."/>
            <person name="Ovreas L."/>
            <person name="Rohde M."/>
            <person name="Galperin M.Y."/>
            <person name="Jogler C."/>
        </authorList>
    </citation>
    <scope>NUCLEOTIDE SEQUENCE [LARGE SCALE GENOMIC DNA]</scope>
    <source>
        <strain evidence="1 2">Poly41</strain>
    </source>
</reference>